<gene>
    <name evidence="3" type="ORF">EVOR1521_LOCUS19366</name>
</gene>
<feature type="non-terminal residue" evidence="3">
    <location>
        <position position="143"/>
    </location>
</feature>
<dbReference type="Pfam" id="PF08164">
    <property type="entry name" value="TRAUB"/>
    <property type="match status" value="1"/>
</dbReference>
<dbReference type="EMBL" id="CAUJNA010002946">
    <property type="protein sequence ID" value="CAJ1394781.1"/>
    <property type="molecule type" value="Genomic_DNA"/>
</dbReference>
<dbReference type="PANTHER" id="PTHR15565">
    <property type="entry name" value="AATF PROTEIN APOPTOSIS ANTAGONIZING TRANSCRIPTION FACTOR"/>
    <property type="match status" value="1"/>
</dbReference>
<evidence type="ECO:0000313" key="4">
    <source>
        <dbReference type="Proteomes" id="UP001178507"/>
    </source>
</evidence>
<accession>A0AA36IW96</accession>
<evidence type="ECO:0000259" key="2">
    <source>
        <dbReference type="Pfam" id="PF08164"/>
    </source>
</evidence>
<feature type="region of interest" description="Disordered" evidence="1">
    <location>
        <begin position="107"/>
        <end position="128"/>
    </location>
</feature>
<name>A0AA36IW96_9DINO</name>
<dbReference type="GO" id="GO:0005730">
    <property type="term" value="C:nucleolus"/>
    <property type="evidence" value="ECO:0007669"/>
    <property type="project" value="TreeGrafter"/>
</dbReference>
<proteinExistence type="predicted"/>
<protein>
    <recommendedName>
        <fullName evidence="2">Apoptosis-antagonizing transcription factor C-terminal domain-containing protein</fullName>
    </recommendedName>
</protein>
<dbReference type="PANTHER" id="PTHR15565:SF0">
    <property type="entry name" value="PROTEIN AATF"/>
    <property type="match status" value="1"/>
</dbReference>
<evidence type="ECO:0000313" key="3">
    <source>
        <dbReference type="EMBL" id="CAJ1394781.1"/>
    </source>
</evidence>
<organism evidence="3 4">
    <name type="scientific">Effrenium voratum</name>
    <dbReference type="NCBI Taxonomy" id="2562239"/>
    <lineage>
        <taxon>Eukaryota</taxon>
        <taxon>Sar</taxon>
        <taxon>Alveolata</taxon>
        <taxon>Dinophyceae</taxon>
        <taxon>Suessiales</taxon>
        <taxon>Symbiodiniaceae</taxon>
        <taxon>Effrenium</taxon>
    </lineage>
</organism>
<reference evidence="3" key="1">
    <citation type="submission" date="2023-08" db="EMBL/GenBank/DDBJ databases">
        <authorList>
            <person name="Chen Y."/>
            <person name="Shah S."/>
            <person name="Dougan E. K."/>
            <person name="Thang M."/>
            <person name="Chan C."/>
        </authorList>
    </citation>
    <scope>NUCLEOTIDE SEQUENCE</scope>
</reference>
<comment type="caution">
    <text evidence="3">The sequence shown here is derived from an EMBL/GenBank/DDBJ whole genome shotgun (WGS) entry which is preliminary data.</text>
</comment>
<dbReference type="AlphaFoldDB" id="A0AA36IW96"/>
<dbReference type="InterPro" id="IPR039223">
    <property type="entry name" value="AATF/Bfr2"/>
</dbReference>
<dbReference type="InterPro" id="IPR012617">
    <property type="entry name" value="AATF_C"/>
</dbReference>
<feature type="domain" description="Apoptosis-antagonizing transcription factor C-terminal" evidence="2">
    <location>
        <begin position="45"/>
        <end position="119"/>
    </location>
</feature>
<sequence length="143" mass="16101">QAVAETEPEKLRKRCTPPVGKHNIFGVGEANEEAVQDIFDDRDFYVQLLKEVLSGTGISQKDEEKQLLAEIAGRRSQKRKAQKEVERRASKGRKIRYRPIEKLQNFMSGRPRGSLSTDMDESEPLSESACQALLSSLFAPPRA</sequence>
<evidence type="ECO:0000256" key="1">
    <source>
        <dbReference type="SAM" id="MobiDB-lite"/>
    </source>
</evidence>
<keyword evidence="4" id="KW-1185">Reference proteome</keyword>
<dbReference type="Proteomes" id="UP001178507">
    <property type="component" value="Unassembled WGS sequence"/>
</dbReference>